<keyword evidence="7" id="KW-0456">Lyase</keyword>
<dbReference type="EMBL" id="JAUSTP010000001">
    <property type="protein sequence ID" value="MDQ0188249.1"/>
    <property type="molecule type" value="Genomic_DNA"/>
</dbReference>
<dbReference type="PANTHER" id="PTHR13604:SF0">
    <property type="entry name" value="ABASIC SITE PROCESSING PROTEIN HMCES"/>
    <property type="match status" value="1"/>
</dbReference>
<dbReference type="InterPro" id="IPR036590">
    <property type="entry name" value="SRAP-like"/>
</dbReference>
<keyword evidence="6" id="KW-0238">DNA-binding</keyword>
<keyword evidence="4 8" id="KW-0378">Hydrolase</keyword>
<evidence type="ECO:0000256" key="2">
    <source>
        <dbReference type="ARBA" id="ARBA00022670"/>
    </source>
</evidence>
<dbReference type="Proteomes" id="UP001232973">
    <property type="component" value="Unassembled WGS sequence"/>
</dbReference>
<evidence type="ECO:0000313" key="9">
    <source>
        <dbReference type="EMBL" id="MDQ0188249.1"/>
    </source>
</evidence>
<reference evidence="9 10" key="1">
    <citation type="submission" date="2023-07" db="EMBL/GenBank/DDBJ databases">
        <title>Genomic Encyclopedia of Type Strains, Phase IV (KMG-IV): sequencing the most valuable type-strain genomes for metagenomic binning, comparative biology and taxonomic classification.</title>
        <authorList>
            <person name="Goeker M."/>
        </authorList>
    </citation>
    <scope>NUCLEOTIDE SEQUENCE [LARGE SCALE GENOMIC DNA]</scope>
    <source>
        <strain evidence="9 10">DSM 4006</strain>
    </source>
</reference>
<evidence type="ECO:0000256" key="7">
    <source>
        <dbReference type="ARBA" id="ARBA00023239"/>
    </source>
</evidence>
<comment type="similarity">
    <text evidence="1 8">Belongs to the SOS response-associated peptidase family.</text>
</comment>
<evidence type="ECO:0000256" key="1">
    <source>
        <dbReference type="ARBA" id="ARBA00008136"/>
    </source>
</evidence>
<evidence type="ECO:0000256" key="8">
    <source>
        <dbReference type="RuleBase" id="RU364100"/>
    </source>
</evidence>
<protein>
    <recommendedName>
        <fullName evidence="8">Abasic site processing protein</fullName>
        <ecNumber evidence="8">3.4.-.-</ecNumber>
    </recommendedName>
</protein>
<proteinExistence type="inferred from homology"/>
<evidence type="ECO:0000313" key="10">
    <source>
        <dbReference type="Proteomes" id="UP001232973"/>
    </source>
</evidence>
<dbReference type="EC" id="3.4.-.-" evidence="8"/>
<evidence type="ECO:0000256" key="4">
    <source>
        <dbReference type="ARBA" id="ARBA00022801"/>
    </source>
</evidence>
<dbReference type="PANTHER" id="PTHR13604">
    <property type="entry name" value="DC12-RELATED"/>
    <property type="match status" value="1"/>
</dbReference>
<keyword evidence="2 8" id="KW-0645">Protease</keyword>
<evidence type="ECO:0000256" key="3">
    <source>
        <dbReference type="ARBA" id="ARBA00022763"/>
    </source>
</evidence>
<dbReference type="InterPro" id="IPR003738">
    <property type="entry name" value="SRAP"/>
</dbReference>
<dbReference type="RefSeq" id="WP_274455667.1">
    <property type="nucleotide sequence ID" value="NZ_CP067097.1"/>
</dbReference>
<sequence>MCGRFTLTEDWSSILRYYGITDSNYAVPPRYNIAPSQRLTAVISDGTKRRIGPLTWGLVPKVWSHRDPHHRPINVRVEGITVNMAFRKLLERKRCLIPADGYYEWHRNTKQPYRIRLRSRNIFSFAGIWDTYETETGERVSTCAFVTCEPNMKMKVIHDRMPVILRDFQHERFWLDRHVTDVNQLLTVLKPYPDDDMYAYPVSKAVGNARNDNAELIREVH</sequence>
<organism evidence="9 10">
    <name type="scientific">Alicyclobacillus cycloheptanicus</name>
    <dbReference type="NCBI Taxonomy" id="1457"/>
    <lineage>
        <taxon>Bacteria</taxon>
        <taxon>Bacillati</taxon>
        <taxon>Bacillota</taxon>
        <taxon>Bacilli</taxon>
        <taxon>Bacillales</taxon>
        <taxon>Alicyclobacillaceae</taxon>
        <taxon>Alicyclobacillus</taxon>
    </lineage>
</organism>
<dbReference type="SUPFAM" id="SSF143081">
    <property type="entry name" value="BB1717-like"/>
    <property type="match status" value="1"/>
</dbReference>
<accession>A0ABT9XD75</accession>
<keyword evidence="5" id="KW-0190">Covalent protein-DNA linkage</keyword>
<evidence type="ECO:0000256" key="5">
    <source>
        <dbReference type="ARBA" id="ARBA00023124"/>
    </source>
</evidence>
<gene>
    <name evidence="9" type="ORF">J2S03_000053</name>
</gene>
<name>A0ABT9XD75_9BACL</name>
<evidence type="ECO:0000256" key="6">
    <source>
        <dbReference type="ARBA" id="ARBA00023125"/>
    </source>
</evidence>
<dbReference type="Gene3D" id="3.90.1680.10">
    <property type="entry name" value="SOS response associated peptidase-like"/>
    <property type="match status" value="1"/>
</dbReference>
<comment type="caution">
    <text evidence="9">The sequence shown here is derived from an EMBL/GenBank/DDBJ whole genome shotgun (WGS) entry which is preliminary data.</text>
</comment>
<keyword evidence="3" id="KW-0227">DNA damage</keyword>
<dbReference type="Pfam" id="PF02586">
    <property type="entry name" value="SRAP"/>
    <property type="match status" value="1"/>
</dbReference>
<keyword evidence="10" id="KW-1185">Reference proteome</keyword>